<comment type="similarity">
    <text evidence="1">Belongs to the leucine-binding protein family.</text>
</comment>
<keyword evidence="3" id="KW-0812">Transmembrane</keyword>
<gene>
    <name evidence="7" type="ordered locus">H16_B0448</name>
</gene>
<dbReference type="AlphaFoldDB" id="Q0K429"/>
<protein>
    <submittedName>
        <fullName evidence="7">Fragment of ABC-type transport system,periplasmic component: APC family</fullName>
    </submittedName>
</protein>
<dbReference type="Proteomes" id="UP000008210">
    <property type="component" value="Chromosome 2"/>
</dbReference>
<feature type="transmembrane region" description="Helical" evidence="3">
    <location>
        <begin position="165"/>
        <end position="186"/>
    </location>
</feature>
<dbReference type="HOGENOM" id="CLU_1266059_0_0_4"/>
<dbReference type="eggNOG" id="COG0683">
    <property type="taxonomic scope" value="Bacteria"/>
</dbReference>
<dbReference type="InterPro" id="IPR029485">
    <property type="entry name" value="CAT_C"/>
</dbReference>
<feature type="domain" description="Cationic amino acid transporter C-terminal" evidence="6">
    <location>
        <begin position="156"/>
        <end position="185"/>
    </location>
</feature>
<feature type="transmembrane region" description="Helical" evidence="3">
    <location>
        <begin position="126"/>
        <end position="145"/>
    </location>
</feature>
<organism evidence="7 8">
    <name type="scientific">Cupriavidus necator (strain ATCC 17699 / DSM 428 / KCTC 22496 / NCIMB 10442 / H16 / Stanier 337)</name>
    <name type="common">Ralstonia eutropha</name>
    <dbReference type="NCBI Taxonomy" id="381666"/>
    <lineage>
        <taxon>Bacteria</taxon>
        <taxon>Pseudomonadati</taxon>
        <taxon>Pseudomonadota</taxon>
        <taxon>Betaproteobacteria</taxon>
        <taxon>Burkholderiales</taxon>
        <taxon>Burkholderiaceae</taxon>
        <taxon>Cupriavidus</taxon>
    </lineage>
</organism>
<feature type="chain" id="PRO_5004174739" evidence="4">
    <location>
        <begin position="30"/>
        <end position="187"/>
    </location>
</feature>
<evidence type="ECO:0000256" key="2">
    <source>
        <dbReference type="ARBA" id="ARBA00022729"/>
    </source>
</evidence>
<name>Q0K429_CUPNH</name>
<dbReference type="PANTHER" id="PTHR30483">
    <property type="entry name" value="LEUCINE-SPECIFIC-BINDING PROTEIN"/>
    <property type="match status" value="1"/>
</dbReference>
<dbReference type="Gene3D" id="3.40.50.2300">
    <property type="match status" value="1"/>
</dbReference>
<reference evidence="7 8" key="1">
    <citation type="journal article" date="2006" name="Nat. Biotechnol.">
        <title>Genome sequence of the bioplastic-producing 'Knallgas' bacterium Ralstonia eutropha H16.</title>
        <authorList>
            <person name="Pohlmann A."/>
            <person name="Fricke W.F."/>
            <person name="Reinecke F."/>
            <person name="Kusian B."/>
            <person name="Liesegang H."/>
            <person name="Cramm R."/>
            <person name="Eitinger T."/>
            <person name="Ewering C."/>
            <person name="Potter M."/>
            <person name="Schwartz E."/>
            <person name="Strittmatter A."/>
            <person name="Voss I."/>
            <person name="Gottschalk G."/>
            <person name="Steinbuechel A."/>
            <person name="Friedrich B."/>
            <person name="Bowien B."/>
        </authorList>
    </citation>
    <scope>NUCLEOTIDE SEQUENCE [LARGE SCALE GENOMIC DNA]</scope>
    <source>
        <strain evidence="8">ATCC 17699 / DSM 428 / KCTC 22496 / NCIMB 10442 / H16 / Stanier 337</strain>
    </source>
</reference>
<feature type="signal peptide" evidence="4">
    <location>
        <begin position="1"/>
        <end position="29"/>
    </location>
</feature>
<evidence type="ECO:0000256" key="4">
    <source>
        <dbReference type="SAM" id="SignalP"/>
    </source>
</evidence>
<keyword evidence="3" id="KW-0472">Membrane</keyword>
<dbReference type="KEGG" id="reh:H16_B0448"/>
<dbReference type="SUPFAM" id="SSF53822">
    <property type="entry name" value="Periplasmic binding protein-like I"/>
    <property type="match status" value="1"/>
</dbReference>
<sequence length="187" mass="20040">MTIRRRRHEQKCVAIAAALALLAPALASAEVKVGILATLSGPSADVGRDQYDGFLLAVEQGGGKLGGQPVRLIKEDDQARPDAGLAGVRRLLELERVATPYFATWTVGIVFAMIAAFMPLNVLAELINIGTLSAFTLISIAVLVLRRTRPELPRAFRCPGVPVVPLLSVGFCLFLMAHLQALTWIAS</sequence>
<dbReference type="InterPro" id="IPR051010">
    <property type="entry name" value="BCAA_transport"/>
</dbReference>
<keyword evidence="2 4" id="KW-0732">Signal</keyword>
<feature type="domain" description="Leucine-binding protein" evidence="5">
    <location>
        <begin position="30"/>
        <end position="98"/>
    </location>
</feature>
<proteinExistence type="inferred from homology"/>
<dbReference type="eggNOG" id="COG0531">
    <property type="taxonomic scope" value="Bacteria"/>
</dbReference>
<evidence type="ECO:0000256" key="1">
    <source>
        <dbReference type="ARBA" id="ARBA00010062"/>
    </source>
</evidence>
<dbReference type="InterPro" id="IPR028082">
    <property type="entry name" value="Peripla_BP_I"/>
</dbReference>
<dbReference type="Pfam" id="PF13458">
    <property type="entry name" value="Peripla_BP_6"/>
    <property type="match status" value="1"/>
</dbReference>
<evidence type="ECO:0000259" key="5">
    <source>
        <dbReference type="Pfam" id="PF13458"/>
    </source>
</evidence>
<feature type="transmembrane region" description="Helical" evidence="3">
    <location>
        <begin position="101"/>
        <end position="119"/>
    </location>
</feature>
<dbReference type="EMBL" id="AM260480">
    <property type="protein sequence ID" value="CAJ95245.1"/>
    <property type="molecule type" value="Genomic_DNA"/>
</dbReference>
<evidence type="ECO:0000256" key="3">
    <source>
        <dbReference type="SAM" id="Phobius"/>
    </source>
</evidence>
<accession>Q0K429</accession>
<dbReference type="PANTHER" id="PTHR30483:SF6">
    <property type="entry name" value="PERIPLASMIC BINDING PROTEIN OF ABC TRANSPORTER FOR NATURAL AMINO ACIDS"/>
    <property type="match status" value="1"/>
</dbReference>
<evidence type="ECO:0000313" key="7">
    <source>
        <dbReference type="EMBL" id="CAJ95245.1"/>
    </source>
</evidence>
<dbReference type="STRING" id="381666.H16_B0448"/>
<keyword evidence="8" id="KW-1185">Reference proteome</keyword>
<dbReference type="Pfam" id="PF13906">
    <property type="entry name" value="AA_permease_C"/>
    <property type="match status" value="1"/>
</dbReference>
<evidence type="ECO:0000259" key="6">
    <source>
        <dbReference type="Pfam" id="PF13906"/>
    </source>
</evidence>
<evidence type="ECO:0000313" key="8">
    <source>
        <dbReference type="Proteomes" id="UP000008210"/>
    </source>
</evidence>
<keyword evidence="3" id="KW-1133">Transmembrane helix</keyword>
<dbReference type="InterPro" id="IPR028081">
    <property type="entry name" value="Leu-bd"/>
</dbReference>